<feature type="region of interest" description="Disordered" evidence="1">
    <location>
        <begin position="178"/>
        <end position="198"/>
    </location>
</feature>
<feature type="compositionally biased region" description="Polar residues" evidence="1">
    <location>
        <begin position="178"/>
        <end position="194"/>
    </location>
</feature>
<comment type="caution">
    <text evidence="2">The sequence shown here is derived from an EMBL/GenBank/DDBJ whole genome shotgun (WGS) entry which is preliminary data.</text>
</comment>
<proteinExistence type="predicted"/>
<reference evidence="3" key="1">
    <citation type="submission" date="2018-01" db="EMBL/GenBank/DDBJ databases">
        <title>Rubneribacter badeniensis gen. nov., sp. nov., and Colonibacter rubneri, gen. nov., sp. nov., WGS of new members of the Eggerthellaceae.</title>
        <authorList>
            <person name="Danylec N."/>
            <person name="Stoll D.A."/>
            <person name="Doetsch A."/>
            <person name="Kulling S.E."/>
            <person name="Huch M."/>
        </authorList>
    </citation>
    <scope>NUCLEOTIDE SEQUENCE [LARGE SCALE GENOMIC DNA]</scope>
    <source>
        <strain evidence="3">ResAG-96</strain>
    </source>
</reference>
<evidence type="ECO:0000256" key="1">
    <source>
        <dbReference type="SAM" id="MobiDB-lite"/>
    </source>
</evidence>
<evidence type="ECO:0000313" key="2">
    <source>
        <dbReference type="EMBL" id="PNV68696.1"/>
    </source>
</evidence>
<evidence type="ECO:0000313" key="3">
    <source>
        <dbReference type="Proteomes" id="UP000236197"/>
    </source>
</evidence>
<keyword evidence="3" id="KW-1185">Reference proteome</keyword>
<sequence length="329" mass="36884">MQSVGTGASNVLAEFGPELAAVLRTAQNNEKYAQSVRKAWADNPEAAEYLLAHTNIMFFEKDQAPRKGPGSDKDRYNLCVYVDDSLANSELNARRELLVLMLAQEGIHFQSLVIRFATKDAKERHLFPELVEKLHSHARSNRKEMPAQREATSDEDIAALANRIDDPRISERFKTAMTVTSGDPSSQPDPSNSWIGREGTDYQIKDESRLLEILKRAFCQAFEDYEQAWAVLERVEGASLDEISFSKTARSGTARYRCHLYSSDPKELREIVTAYGGTIASRARTLGLTLSGISVHESLEPIRGMHAFPKSGHPLPMRAYKLAQIERLL</sequence>
<organism evidence="2 3">
    <name type="scientific">Enteroscipio rubneri</name>
    <dbReference type="NCBI Taxonomy" id="2070686"/>
    <lineage>
        <taxon>Bacteria</taxon>
        <taxon>Bacillati</taxon>
        <taxon>Actinomycetota</taxon>
        <taxon>Coriobacteriia</taxon>
        <taxon>Eggerthellales</taxon>
        <taxon>Eggerthellaceae</taxon>
        <taxon>Enteroscipio</taxon>
    </lineage>
</organism>
<dbReference type="EMBL" id="PPEK01000001">
    <property type="protein sequence ID" value="PNV68696.1"/>
    <property type="molecule type" value="Genomic_DNA"/>
</dbReference>
<name>A0A2K2UEE0_9ACTN</name>
<dbReference type="AlphaFoldDB" id="A0A2K2UEE0"/>
<dbReference type="Proteomes" id="UP000236197">
    <property type="component" value="Unassembled WGS sequence"/>
</dbReference>
<gene>
    <name evidence="2" type="ORF">C2L71_01560</name>
</gene>
<protein>
    <submittedName>
        <fullName evidence="2">Uncharacterized protein</fullName>
    </submittedName>
</protein>
<accession>A0A2K2UEE0</accession>